<evidence type="ECO:0000313" key="11">
    <source>
        <dbReference type="EMBL" id="ETO26930.1"/>
    </source>
</evidence>
<evidence type="ECO:0000256" key="8">
    <source>
        <dbReference type="PROSITE-ProRule" id="PRU01052"/>
    </source>
</evidence>
<sequence length="738" mass="86055">MDLEGTDSIQRTKNRGNFERQTSLMALTLSEVLMVNMNTNDVGRAAGMNVETLRSVLEANLRLFSPNTKTLLLFVIRDQSSNESVPGVTPAKVLLTVLLFGFAHLSFTKGRGTYKKKKKELERQIREVVNKIWSDIEKPQNYSNALLTDMFDMDFFFVPHIIYETKLFYERIDELKSVPAEGLFTWTKQIWDAISTDESLNIPDQQKLLSAYRCEHALQESYEKFQELCQSIEAEVEKGEVKNFGDRLNDIIHQCLEMFDHTAQKYDPEVSNEKRINLIEKLETKIQYFFMKQQEHINHKVFTLFEEKLNNALPKHECASNFESIVNAVTQECHKLWSEKIDGTFLFFFITKTHKHTNIQTYKQLHQSIFTKGSLIKSDNKQLSDKEAFWKNASERILELTKGAQMEQYNFLQKEFAVSYSFYIRHKFFKALETNLATHMVRLFRAPSEKIWHDLSILRVEFHGSVADLSILKKLEHLMFERSAQEARKTQLKSLIDDFIIERCRKFANEFQKVLERSFDDSFKKDSNGLKGFLCFKTNGIPRDWAPGTNIQSIFTNARDKTLALLAIATTFELADNKDLKLPPIKETLIDAERIEEIKDGFQRYADNEFRNAEERMRRREIGGIWPTHPIQWLILLFFAWNEIWAMLKNPFLLIMFLLIAMIAFVAYQAHSLGFTRCKKSIKVLYRDQKAVLHKVTAPKREPTKVASMKMEIPLVLLQSSSPLVKQSKTNTKEIKID</sequence>
<dbReference type="OrthoDB" id="1597724at2759"/>
<dbReference type="Proteomes" id="UP000023152">
    <property type="component" value="Unassembled WGS sequence"/>
</dbReference>
<organism evidence="11 12">
    <name type="scientific">Reticulomyxa filosa</name>
    <dbReference type="NCBI Taxonomy" id="46433"/>
    <lineage>
        <taxon>Eukaryota</taxon>
        <taxon>Sar</taxon>
        <taxon>Rhizaria</taxon>
        <taxon>Retaria</taxon>
        <taxon>Foraminifera</taxon>
        <taxon>Monothalamids</taxon>
        <taxon>Reticulomyxidae</taxon>
        <taxon>Reticulomyxa</taxon>
    </lineage>
</organism>
<keyword evidence="12" id="KW-1185">Reference proteome</keyword>
<dbReference type="GO" id="GO:0016320">
    <property type="term" value="P:endoplasmic reticulum membrane fusion"/>
    <property type="evidence" value="ECO:0007669"/>
    <property type="project" value="TreeGrafter"/>
</dbReference>
<comment type="caution">
    <text evidence="11">The sequence shown here is derived from an EMBL/GenBank/DDBJ whole genome shotgun (WGS) entry which is preliminary data.</text>
</comment>
<evidence type="ECO:0000256" key="6">
    <source>
        <dbReference type="ARBA" id="ARBA00023134"/>
    </source>
</evidence>
<dbReference type="Pfam" id="PF20428">
    <property type="entry name" value="Sey1_3HB"/>
    <property type="match status" value="2"/>
</dbReference>
<dbReference type="AlphaFoldDB" id="X6NKX8"/>
<evidence type="ECO:0000256" key="7">
    <source>
        <dbReference type="ARBA" id="ARBA00023136"/>
    </source>
</evidence>
<evidence type="ECO:0000313" key="12">
    <source>
        <dbReference type="Proteomes" id="UP000023152"/>
    </source>
</evidence>
<dbReference type="InterPro" id="IPR046758">
    <property type="entry name" value="Sey1/RHD3-like_3HB"/>
</dbReference>
<comment type="similarity">
    <text evidence="8">Belongs to the TRAFAC class dynamin-like GTPase superfamily. GB1/RHD3 GTPase family.</text>
</comment>
<dbReference type="OMA" id="HECASNF"/>
<protein>
    <recommendedName>
        <fullName evidence="10">GB1/RHD3-type G domain-containing protein</fullName>
    </recommendedName>
</protein>
<dbReference type="InterPro" id="IPR008803">
    <property type="entry name" value="RHD3/Sey1"/>
</dbReference>
<evidence type="ECO:0000256" key="2">
    <source>
        <dbReference type="ARBA" id="ARBA00022741"/>
    </source>
</evidence>
<dbReference type="EMBL" id="ASPP01007569">
    <property type="protein sequence ID" value="ETO26930.1"/>
    <property type="molecule type" value="Genomic_DNA"/>
</dbReference>
<keyword evidence="4" id="KW-0256">Endoplasmic reticulum</keyword>
<keyword evidence="7 9" id="KW-0472">Membrane</keyword>
<keyword evidence="5 9" id="KW-1133">Transmembrane helix</keyword>
<feature type="domain" description="GB1/RHD3-type G" evidence="10">
    <location>
        <begin position="1"/>
        <end position="207"/>
    </location>
</feature>
<name>X6NKX8_RETFI</name>
<proteinExistence type="inferred from homology"/>
<dbReference type="PROSITE" id="PS51715">
    <property type="entry name" value="G_GB1_RHD3"/>
    <property type="match status" value="1"/>
</dbReference>
<evidence type="ECO:0000256" key="1">
    <source>
        <dbReference type="ARBA" id="ARBA00022692"/>
    </source>
</evidence>
<dbReference type="GO" id="GO:0005783">
    <property type="term" value="C:endoplasmic reticulum"/>
    <property type="evidence" value="ECO:0007669"/>
    <property type="project" value="TreeGrafter"/>
</dbReference>
<reference evidence="11 12" key="1">
    <citation type="journal article" date="2013" name="Curr. Biol.">
        <title>The Genome of the Foraminiferan Reticulomyxa filosa.</title>
        <authorList>
            <person name="Glockner G."/>
            <person name="Hulsmann N."/>
            <person name="Schleicher M."/>
            <person name="Noegel A.A."/>
            <person name="Eichinger L."/>
            <person name="Gallinger C."/>
            <person name="Pawlowski J."/>
            <person name="Sierra R."/>
            <person name="Euteneuer U."/>
            <person name="Pillet L."/>
            <person name="Moustafa A."/>
            <person name="Platzer M."/>
            <person name="Groth M."/>
            <person name="Szafranski K."/>
            <person name="Schliwa M."/>
        </authorList>
    </citation>
    <scope>NUCLEOTIDE SEQUENCE [LARGE SCALE GENOMIC DNA]</scope>
</reference>
<keyword evidence="2" id="KW-0547">Nucleotide-binding</keyword>
<keyword evidence="6" id="KW-0342">GTP-binding</keyword>
<dbReference type="InterPro" id="IPR030386">
    <property type="entry name" value="G_GB1_RHD3_dom"/>
</dbReference>
<accession>X6NKX8</accession>
<dbReference type="PANTHER" id="PTHR45923">
    <property type="entry name" value="PROTEIN SEY1"/>
    <property type="match status" value="1"/>
</dbReference>
<evidence type="ECO:0000256" key="9">
    <source>
        <dbReference type="SAM" id="Phobius"/>
    </source>
</evidence>
<evidence type="ECO:0000256" key="5">
    <source>
        <dbReference type="ARBA" id="ARBA00022989"/>
    </source>
</evidence>
<dbReference type="GO" id="GO:0005525">
    <property type="term" value="F:GTP binding"/>
    <property type="evidence" value="ECO:0007669"/>
    <property type="project" value="UniProtKB-KW"/>
</dbReference>
<dbReference type="GO" id="GO:0003924">
    <property type="term" value="F:GTPase activity"/>
    <property type="evidence" value="ECO:0007669"/>
    <property type="project" value="TreeGrafter"/>
</dbReference>
<evidence type="ECO:0000256" key="3">
    <source>
        <dbReference type="ARBA" id="ARBA00022801"/>
    </source>
</evidence>
<dbReference type="PANTHER" id="PTHR45923:SF2">
    <property type="entry name" value="PROTEIN SEY1"/>
    <property type="match status" value="1"/>
</dbReference>
<keyword evidence="3" id="KW-0378">Hydrolase</keyword>
<evidence type="ECO:0000259" key="10">
    <source>
        <dbReference type="PROSITE" id="PS51715"/>
    </source>
</evidence>
<feature type="transmembrane region" description="Helical" evidence="9">
    <location>
        <begin position="652"/>
        <end position="670"/>
    </location>
</feature>
<dbReference type="Pfam" id="PF05879">
    <property type="entry name" value="RHD3_GTPase"/>
    <property type="match status" value="1"/>
</dbReference>
<evidence type="ECO:0000256" key="4">
    <source>
        <dbReference type="ARBA" id="ARBA00022824"/>
    </source>
</evidence>
<keyword evidence="1 9" id="KW-0812">Transmembrane</keyword>
<gene>
    <name evidence="11" type="ORF">RFI_10202</name>
</gene>